<proteinExistence type="predicted"/>
<keyword evidence="2" id="KW-1185">Reference proteome</keyword>
<dbReference type="Gene3D" id="3.10.450.530">
    <property type="entry name" value="Ribonuclease toxin, BrnT, of type II toxin-antitoxin system"/>
    <property type="match status" value="1"/>
</dbReference>
<dbReference type="InterPro" id="IPR007460">
    <property type="entry name" value="BrnT_toxin"/>
</dbReference>
<dbReference type="EMBL" id="CP063982">
    <property type="protein sequence ID" value="UOD49528.1"/>
    <property type="molecule type" value="Genomic_DNA"/>
</dbReference>
<dbReference type="InterPro" id="IPR038573">
    <property type="entry name" value="BrnT_sf"/>
</dbReference>
<accession>A0ABY4AGV9</accession>
<reference evidence="1 2" key="1">
    <citation type="submission" date="2020-11" db="EMBL/GenBank/DDBJ databases">
        <title>Algicoccus daihaiensis sp.nov., isolated from Daihai Lake in Inner Mongolia.</title>
        <authorList>
            <person name="Kai J."/>
        </authorList>
    </citation>
    <scope>NUCLEOTIDE SEQUENCE [LARGE SCALE GENOMIC DNA]</scope>
    <source>
        <strain evidence="2">f23</strain>
    </source>
</reference>
<protein>
    <submittedName>
        <fullName evidence="1">BrnT family toxin</fullName>
    </submittedName>
</protein>
<dbReference type="Pfam" id="PF04365">
    <property type="entry name" value="BrnT_toxin"/>
    <property type="match status" value="1"/>
</dbReference>
<gene>
    <name evidence="1" type="ORF">DHf2319_08560</name>
</gene>
<name>A0ABY4AGV9_9BURK</name>
<evidence type="ECO:0000313" key="2">
    <source>
        <dbReference type="Proteomes" id="UP000831607"/>
    </source>
</evidence>
<evidence type="ECO:0000313" key="1">
    <source>
        <dbReference type="EMBL" id="UOD49528.1"/>
    </source>
</evidence>
<organism evidence="1 2">
    <name type="scientific">Orrella daihaiensis</name>
    <dbReference type="NCBI Taxonomy" id="2782176"/>
    <lineage>
        <taxon>Bacteria</taxon>
        <taxon>Pseudomonadati</taxon>
        <taxon>Pseudomonadota</taxon>
        <taxon>Betaproteobacteria</taxon>
        <taxon>Burkholderiales</taxon>
        <taxon>Alcaligenaceae</taxon>
        <taxon>Orrella</taxon>
    </lineage>
</organism>
<dbReference type="Proteomes" id="UP000831607">
    <property type="component" value="Chromosome"/>
</dbReference>
<sequence>MRIEYDPEKRNTTLKERGLDFARATEVFQGVHFTAQDIRFQYQEDRFITAGWLDARLVVLVWTPRGEARRIISMRKGNDREKALYARHLERS</sequence>
<dbReference type="RefSeq" id="WP_243477756.1">
    <property type="nucleotide sequence ID" value="NZ_CP063982.1"/>
</dbReference>